<proteinExistence type="predicted"/>
<evidence type="ECO:0000256" key="1">
    <source>
        <dbReference type="SAM" id="MobiDB-lite"/>
    </source>
</evidence>
<sequence length="124" mass="13735">MPDKFANEGNNRSGHGWWGGPHKHPPIRSSNNCSHSFDHVRLSRRVCSPSVGATNGTLTSMSSTFCCTVNGILYMFVSSVHFTMEKLHNGTNMPYHAKFRCLGSTPPSQLTILDYLRLLSPPIT</sequence>
<reference evidence="2" key="1">
    <citation type="submission" date="2015-04" db="UniProtKB">
        <authorList>
            <consortium name="EnsemblPlants"/>
        </authorList>
    </citation>
    <scope>IDENTIFICATION</scope>
</reference>
<accession>A0A0E0MEG1</accession>
<feature type="region of interest" description="Disordered" evidence="1">
    <location>
        <begin position="1"/>
        <end position="23"/>
    </location>
</feature>
<evidence type="ECO:0000313" key="2">
    <source>
        <dbReference type="EnsemblPlants" id="OPUNC11G08510.1"/>
    </source>
</evidence>
<dbReference type="OMA" id="TNMPYHA"/>
<keyword evidence="3" id="KW-1185">Reference proteome</keyword>
<dbReference type="Gramene" id="OPUNC11G08510.1">
    <property type="protein sequence ID" value="OPUNC11G08510.1"/>
    <property type="gene ID" value="OPUNC11G08510"/>
</dbReference>
<evidence type="ECO:0000313" key="3">
    <source>
        <dbReference type="Proteomes" id="UP000026962"/>
    </source>
</evidence>
<dbReference type="EnsemblPlants" id="OPUNC11G08510.1">
    <property type="protein sequence ID" value="OPUNC11G08510.1"/>
    <property type="gene ID" value="OPUNC11G08510"/>
</dbReference>
<dbReference type="Proteomes" id="UP000026962">
    <property type="component" value="Chromosome 11"/>
</dbReference>
<dbReference type="HOGENOM" id="CLU_2007644_0_0_1"/>
<organism evidence="2">
    <name type="scientific">Oryza punctata</name>
    <name type="common">Red rice</name>
    <dbReference type="NCBI Taxonomy" id="4537"/>
    <lineage>
        <taxon>Eukaryota</taxon>
        <taxon>Viridiplantae</taxon>
        <taxon>Streptophyta</taxon>
        <taxon>Embryophyta</taxon>
        <taxon>Tracheophyta</taxon>
        <taxon>Spermatophyta</taxon>
        <taxon>Magnoliopsida</taxon>
        <taxon>Liliopsida</taxon>
        <taxon>Poales</taxon>
        <taxon>Poaceae</taxon>
        <taxon>BOP clade</taxon>
        <taxon>Oryzoideae</taxon>
        <taxon>Oryzeae</taxon>
        <taxon>Oryzinae</taxon>
        <taxon>Oryza</taxon>
    </lineage>
</organism>
<reference evidence="2" key="2">
    <citation type="submission" date="2018-05" db="EMBL/GenBank/DDBJ databases">
        <title>OpunRS2 (Oryza punctata Reference Sequence Version 2).</title>
        <authorList>
            <person name="Zhang J."/>
            <person name="Kudrna D."/>
            <person name="Lee S."/>
            <person name="Talag J."/>
            <person name="Welchert J."/>
            <person name="Wing R.A."/>
        </authorList>
    </citation>
    <scope>NUCLEOTIDE SEQUENCE [LARGE SCALE GENOMIC DNA]</scope>
</reference>
<dbReference type="AlphaFoldDB" id="A0A0E0MEG1"/>
<name>A0A0E0MEG1_ORYPU</name>
<protein>
    <submittedName>
        <fullName evidence="2">Uncharacterized protein</fullName>
    </submittedName>
</protein>